<evidence type="ECO:0000256" key="4">
    <source>
        <dbReference type="ARBA" id="ARBA00023125"/>
    </source>
</evidence>
<protein>
    <submittedName>
        <fullName evidence="7">PLP-dependent aminotransferase family protein</fullName>
    </submittedName>
</protein>
<dbReference type="InterPro" id="IPR000524">
    <property type="entry name" value="Tscrpt_reg_HTH_GntR"/>
</dbReference>
<keyword evidence="8" id="KW-1185">Reference proteome</keyword>
<keyword evidence="7" id="KW-0808">Transferase</keyword>
<dbReference type="SMART" id="SM00345">
    <property type="entry name" value="HTH_GNTR"/>
    <property type="match status" value="1"/>
</dbReference>
<dbReference type="PRINTS" id="PR00035">
    <property type="entry name" value="HTHGNTR"/>
</dbReference>
<feature type="domain" description="HTH gntR-type" evidence="6">
    <location>
        <begin position="22"/>
        <end position="90"/>
    </location>
</feature>
<dbReference type="GO" id="GO:0008483">
    <property type="term" value="F:transaminase activity"/>
    <property type="evidence" value="ECO:0007669"/>
    <property type="project" value="UniProtKB-KW"/>
</dbReference>
<dbReference type="Pfam" id="PF00155">
    <property type="entry name" value="Aminotran_1_2"/>
    <property type="match status" value="1"/>
</dbReference>
<accession>A0ABX8QQK3</accession>
<keyword evidence="7" id="KW-0032">Aminotransferase</keyword>
<evidence type="ECO:0000313" key="8">
    <source>
        <dbReference type="Proteomes" id="UP001049518"/>
    </source>
</evidence>
<dbReference type="InterPro" id="IPR036388">
    <property type="entry name" value="WH-like_DNA-bd_sf"/>
</dbReference>
<keyword evidence="5" id="KW-0804">Transcription</keyword>
<evidence type="ECO:0000313" key="7">
    <source>
        <dbReference type="EMBL" id="QXJ20986.1"/>
    </source>
</evidence>
<dbReference type="InterPro" id="IPR051446">
    <property type="entry name" value="HTH_trans_reg/aminotransferase"/>
</dbReference>
<evidence type="ECO:0000259" key="6">
    <source>
        <dbReference type="PROSITE" id="PS50949"/>
    </source>
</evidence>
<dbReference type="CDD" id="cd00609">
    <property type="entry name" value="AAT_like"/>
    <property type="match status" value="1"/>
</dbReference>
<dbReference type="Proteomes" id="UP001049518">
    <property type="component" value="Chromosome"/>
</dbReference>
<proteinExistence type="inferred from homology"/>
<keyword evidence="3" id="KW-0805">Transcription regulation</keyword>
<evidence type="ECO:0000256" key="2">
    <source>
        <dbReference type="ARBA" id="ARBA00022898"/>
    </source>
</evidence>
<reference evidence="7" key="1">
    <citation type="submission" date="2020-07" db="EMBL/GenBank/DDBJ databases">
        <authorList>
            <person name="Tarantini F.S."/>
            <person name="Hong K.W."/>
            <person name="Chan K.G."/>
        </authorList>
    </citation>
    <scope>NUCLEOTIDE SEQUENCE</scope>
    <source>
        <strain evidence="7">32-07</strain>
    </source>
</reference>
<evidence type="ECO:0000256" key="3">
    <source>
        <dbReference type="ARBA" id="ARBA00023015"/>
    </source>
</evidence>
<gene>
    <name evidence="7" type="ORF">AGRA3207_001789</name>
</gene>
<dbReference type="Pfam" id="PF00392">
    <property type="entry name" value="GntR"/>
    <property type="match status" value="1"/>
</dbReference>
<organism evidence="7 8">
    <name type="scientific">Actinomadura graeca</name>
    <dbReference type="NCBI Taxonomy" id="2750812"/>
    <lineage>
        <taxon>Bacteria</taxon>
        <taxon>Bacillati</taxon>
        <taxon>Actinomycetota</taxon>
        <taxon>Actinomycetes</taxon>
        <taxon>Streptosporangiales</taxon>
        <taxon>Thermomonosporaceae</taxon>
        <taxon>Actinomadura</taxon>
    </lineage>
</organism>
<dbReference type="InterPro" id="IPR015421">
    <property type="entry name" value="PyrdxlP-dep_Trfase_major"/>
</dbReference>
<dbReference type="InterPro" id="IPR015424">
    <property type="entry name" value="PyrdxlP-dep_Trfase"/>
</dbReference>
<evidence type="ECO:0000256" key="5">
    <source>
        <dbReference type="ARBA" id="ARBA00023163"/>
    </source>
</evidence>
<dbReference type="RefSeq" id="WP_231334102.1">
    <property type="nucleotide sequence ID" value="NZ_CP059572.1"/>
</dbReference>
<dbReference type="PANTHER" id="PTHR46577">
    <property type="entry name" value="HTH-TYPE TRANSCRIPTIONAL REGULATORY PROTEIN GABR"/>
    <property type="match status" value="1"/>
</dbReference>
<sequence>MAIEWAGSPPELLLRLDRGATGTLRGQLEAGLREAICTGRLKAGERLPSSRELARQLGVSRGLVQECYGQLTAEGYLCARTGSATRVAPVRVHTEPGAGTAPAPPAVPPVRGLRVDFAAGVPDLASFPRGDWSWAQREAARTMPAAGFGYGDPRGSEVFRDVLAGYLRRVRAAVAEPENIVACAGFAQGLNLVLGVLARRGVRRVAFEDPGYGDGATMAAADRAGVEAVPVPVDGGGLDVAALAASGARAVVVTPAHQWPTGVVLAPDRRRALADWACERNAVIVEDDYDAEFRYDREPVGALQGLAPGRVVALGTVSKSLAPALRLGWILCPPSLAGAVAESKRLDDRGSPVLDQLALAALIESGRYGRHLRHMRAVYAGRRAALVEALARHAPDVPLTGLDAGFHAVAHLPPGADERQIVGAARRRFVGLYGMSTYRASGAAEPPALVLGFGDLTATAIRDGVAEVADLLGAH</sequence>
<dbReference type="InterPro" id="IPR036390">
    <property type="entry name" value="WH_DNA-bd_sf"/>
</dbReference>
<dbReference type="PROSITE" id="PS50949">
    <property type="entry name" value="HTH_GNTR"/>
    <property type="match status" value="1"/>
</dbReference>
<keyword evidence="4" id="KW-0238">DNA-binding</keyword>
<dbReference type="CDD" id="cd07377">
    <property type="entry name" value="WHTH_GntR"/>
    <property type="match status" value="1"/>
</dbReference>
<dbReference type="PANTHER" id="PTHR46577:SF1">
    <property type="entry name" value="HTH-TYPE TRANSCRIPTIONAL REGULATORY PROTEIN GABR"/>
    <property type="match status" value="1"/>
</dbReference>
<dbReference type="Gene3D" id="3.40.640.10">
    <property type="entry name" value="Type I PLP-dependent aspartate aminotransferase-like (Major domain)"/>
    <property type="match status" value="1"/>
</dbReference>
<dbReference type="SUPFAM" id="SSF46785">
    <property type="entry name" value="Winged helix' DNA-binding domain"/>
    <property type="match status" value="1"/>
</dbReference>
<evidence type="ECO:0000256" key="1">
    <source>
        <dbReference type="ARBA" id="ARBA00005384"/>
    </source>
</evidence>
<dbReference type="InterPro" id="IPR004839">
    <property type="entry name" value="Aminotransferase_I/II_large"/>
</dbReference>
<dbReference type="EMBL" id="CP059572">
    <property type="protein sequence ID" value="QXJ20986.1"/>
    <property type="molecule type" value="Genomic_DNA"/>
</dbReference>
<dbReference type="SUPFAM" id="SSF53383">
    <property type="entry name" value="PLP-dependent transferases"/>
    <property type="match status" value="1"/>
</dbReference>
<keyword evidence="2" id="KW-0663">Pyridoxal phosphate</keyword>
<comment type="similarity">
    <text evidence="1">In the C-terminal section; belongs to the class-I pyridoxal-phosphate-dependent aminotransferase family.</text>
</comment>
<dbReference type="Gene3D" id="1.10.10.10">
    <property type="entry name" value="Winged helix-like DNA-binding domain superfamily/Winged helix DNA-binding domain"/>
    <property type="match status" value="1"/>
</dbReference>
<name>A0ABX8QQK3_9ACTN</name>